<gene>
    <name evidence="3" type="ORF">PF002_g3657</name>
    <name evidence="2" type="ORF">PF005_g4127</name>
    <name evidence="1" type="ORF">PF009_g4187</name>
</gene>
<dbReference type="EMBL" id="QXGD01000105">
    <property type="protein sequence ID" value="KAE9252777.1"/>
    <property type="molecule type" value="Genomic_DNA"/>
</dbReference>
<comment type="caution">
    <text evidence="2">The sequence shown here is derived from an EMBL/GenBank/DDBJ whole genome shotgun (WGS) entry which is preliminary data.</text>
</comment>
<organism evidence="2 5">
    <name type="scientific">Phytophthora fragariae</name>
    <dbReference type="NCBI Taxonomy" id="53985"/>
    <lineage>
        <taxon>Eukaryota</taxon>
        <taxon>Sar</taxon>
        <taxon>Stramenopiles</taxon>
        <taxon>Oomycota</taxon>
        <taxon>Peronosporomycetes</taxon>
        <taxon>Peronosporales</taxon>
        <taxon>Peronosporaceae</taxon>
        <taxon>Phytophthora</taxon>
    </lineage>
</organism>
<evidence type="ECO:0000313" key="4">
    <source>
        <dbReference type="Proteomes" id="UP000429523"/>
    </source>
</evidence>
<dbReference type="EMBL" id="QXGB01000130">
    <property type="protein sequence ID" value="KAE9228888.1"/>
    <property type="molecule type" value="Genomic_DNA"/>
</dbReference>
<reference evidence="4 5" key="1">
    <citation type="submission" date="2018-08" db="EMBL/GenBank/DDBJ databases">
        <title>Genomic investigation of the strawberry pathogen Phytophthora fragariae indicates pathogenicity is determined by transcriptional variation in three key races.</title>
        <authorList>
            <person name="Adams T.M."/>
            <person name="Armitage A.D."/>
            <person name="Sobczyk M.K."/>
            <person name="Bates H.J."/>
            <person name="Dunwell J.M."/>
            <person name="Nellist C.F."/>
            <person name="Harrison R.J."/>
        </authorList>
    </citation>
    <scope>NUCLEOTIDE SEQUENCE [LARGE SCALE GENOMIC DNA]</scope>
    <source>
        <strain evidence="3 6">BC-1</strain>
        <strain evidence="2 5">NOV-27</strain>
        <strain evidence="1 4">NOV-9</strain>
    </source>
</reference>
<keyword evidence="5" id="KW-1185">Reference proteome</keyword>
<dbReference type="AlphaFoldDB" id="A0A6A3Z237"/>
<name>A0A6A3Z237_9STRA</name>
<evidence type="ECO:0000313" key="3">
    <source>
        <dbReference type="EMBL" id="KAE9252777.1"/>
    </source>
</evidence>
<evidence type="ECO:0000313" key="5">
    <source>
        <dbReference type="Proteomes" id="UP000433483"/>
    </source>
</evidence>
<protein>
    <submittedName>
        <fullName evidence="2">Uncharacterized protein</fullName>
    </submittedName>
</protein>
<dbReference type="Proteomes" id="UP000433483">
    <property type="component" value="Unassembled WGS sequence"/>
</dbReference>
<proteinExistence type="predicted"/>
<evidence type="ECO:0000313" key="6">
    <source>
        <dbReference type="Proteomes" id="UP000440367"/>
    </source>
</evidence>
<evidence type="ECO:0000313" key="1">
    <source>
        <dbReference type="EMBL" id="KAE8946181.1"/>
    </source>
</evidence>
<dbReference type="EMBL" id="QXGF01000128">
    <property type="protein sequence ID" value="KAE8946181.1"/>
    <property type="molecule type" value="Genomic_DNA"/>
</dbReference>
<dbReference type="Proteomes" id="UP000429523">
    <property type="component" value="Unassembled WGS sequence"/>
</dbReference>
<accession>A0A6A3Z237</accession>
<sequence length="45" mass="4814">MSVPSVDSYSDSDLVGHVSAVGSHVEVRMNLHVQVANVYELADSL</sequence>
<evidence type="ECO:0000313" key="2">
    <source>
        <dbReference type="EMBL" id="KAE9228888.1"/>
    </source>
</evidence>
<dbReference type="Proteomes" id="UP000440367">
    <property type="component" value="Unassembled WGS sequence"/>
</dbReference>